<accession>A0A9X2GXH5</accession>
<evidence type="ECO:0000313" key="4">
    <source>
        <dbReference type="Proteomes" id="UP001139648"/>
    </source>
</evidence>
<keyword evidence="1" id="KW-1133">Transmembrane helix</keyword>
<keyword evidence="1" id="KW-0472">Membrane</keyword>
<feature type="transmembrane region" description="Helical" evidence="1">
    <location>
        <begin position="163"/>
        <end position="180"/>
    </location>
</feature>
<evidence type="ECO:0000313" key="3">
    <source>
        <dbReference type="EMBL" id="MCP2365795.1"/>
    </source>
</evidence>
<feature type="transmembrane region" description="Helical" evidence="1">
    <location>
        <begin position="186"/>
        <end position="203"/>
    </location>
</feature>
<dbReference type="RefSeq" id="WP_253760338.1">
    <property type="nucleotide sequence ID" value="NZ_BAABKA010000019.1"/>
</dbReference>
<dbReference type="AlphaFoldDB" id="A0A9X2GXH5"/>
<sequence length="213" mass="22815">MTLTYTARAGAGRADGAHRPITLISFGYLHQPGERPPAADRVEDVRKRLRDPAAARDGGILDLDGRDPRVQQIVLATPGAAELLDNLTAYAELPAGPRSIAIGCAGGKHRACALVQLLGERLRERGHRVVIDHRHAHLPRVLAPAGDPVDDAADRLQRRALRGYAECMITVIPLLIAALSGAPGPVVIVLAVLFVVALIRWIRLAPLPSGTHR</sequence>
<dbReference type="EMBL" id="JAMZEB010000004">
    <property type="protein sequence ID" value="MCP2365795.1"/>
    <property type="molecule type" value="Genomic_DNA"/>
</dbReference>
<comment type="caution">
    <text evidence="3">The sequence shown here is derived from an EMBL/GenBank/DDBJ whole genome shotgun (WGS) entry which is preliminary data.</text>
</comment>
<dbReference type="Proteomes" id="UP001139648">
    <property type="component" value="Unassembled WGS sequence"/>
</dbReference>
<protein>
    <recommendedName>
        <fullName evidence="2">RapZ C-terminal domain-containing protein</fullName>
    </recommendedName>
</protein>
<feature type="domain" description="RapZ C-terminal" evidence="2">
    <location>
        <begin position="21"/>
        <end position="136"/>
    </location>
</feature>
<dbReference type="PANTHER" id="PTHR30448:SF0">
    <property type="entry name" value="RNASE ADAPTER PROTEIN RAPZ"/>
    <property type="match status" value="1"/>
</dbReference>
<evidence type="ECO:0000256" key="1">
    <source>
        <dbReference type="SAM" id="Phobius"/>
    </source>
</evidence>
<name>A0A9X2GXH5_9ACTN</name>
<organism evidence="3 4">
    <name type="scientific">Nonomuraea thailandensis</name>
    <dbReference type="NCBI Taxonomy" id="1188745"/>
    <lineage>
        <taxon>Bacteria</taxon>
        <taxon>Bacillati</taxon>
        <taxon>Actinomycetota</taxon>
        <taxon>Actinomycetes</taxon>
        <taxon>Streptosporangiales</taxon>
        <taxon>Streptosporangiaceae</taxon>
        <taxon>Nonomuraea</taxon>
    </lineage>
</organism>
<dbReference type="Pfam" id="PF22740">
    <property type="entry name" value="PapZ_C"/>
    <property type="match status" value="1"/>
</dbReference>
<dbReference type="GO" id="GO:0005524">
    <property type="term" value="F:ATP binding"/>
    <property type="evidence" value="ECO:0007669"/>
    <property type="project" value="InterPro"/>
</dbReference>
<reference evidence="3" key="1">
    <citation type="submission" date="2022-06" db="EMBL/GenBank/DDBJ databases">
        <title>Sequencing the genomes of 1000 actinobacteria strains.</title>
        <authorList>
            <person name="Klenk H.-P."/>
        </authorList>
    </citation>
    <scope>NUCLEOTIDE SEQUENCE</scope>
    <source>
        <strain evidence="3">DSM 46694</strain>
    </source>
</reference>
<proteinExistence type="predicted"/>
<evidence type="ECO:0000259" key="2">
    <source>
        <dbReference type="Pfam" id="PF22740"/>
    </source>
</evidence>
<dbReference type="InterPro" id="IPR005337">
    <property type="entry name" value="RapZ-like"/>
</dbReference>
<dbReference type="InterPro" id="IPR053931">
    <property type="entry name" value="RapZ_C"/>
</dbReference>
<keyword evidence="4" id="KW-1185">Reference proteome</keyword>
<gene>
    <name evidence="3" type="ORF">HD597_012899</name>
</gene>
<dbReference type="PANTHER" id="PTHR30448">
    <property type="entry name" value="RNASE ADAPTER PROTEIN RAPZ"/>
    <property type="match status" value="1"/>
</dbReference>
<keyword evidence="1" id="KW-0812">Transmembrane</keyword>